<dbReference type="InterPro" id="IPR036928">
    <property type="entry name" value="AS_sf"/>
</dbReference>
<dbReference type="InterPro" id="IPR023631">
    <property type="entry name" value="Amidase_dom"/>
</dbReference>
<dbReference type="PANTHER" id="PTHR42678:SF34">
    <property type="entry name" value="OS04G0183300 PROTEIN"/>
    <property type="match status" value="1"/>
</dbReference>
<dbReference type="EMBL" id="KV907501">
    <property type="protein sequence ID" value="OOF95021.1"/>
    <property type="molecule type" value="Genomic_DNA"/>
</dbReference>
<keyword evidence="3" id="KW-1185">Reference proteome</keyword>
<evidence type="ECO:0000259" key="1">
    <source>
        <dbReference type="Pfam" id="PF01425"/>
    </source>
</evidence>
<feature type="domain" description="Amidase" evidence="1">
    <location>
        <begin position="27"/>
        <end position="268"/>
    </location>
</feature>
<proteinExistence type="predicted"/>
<dbReference type="Proteomes" id="UP000188318">
    <property type="component" value="Unassembled WGS sequence"/>
</dbReference>
<dbReference type="VEuPathDB" id="FungiDB:ASPCADRAFT_397722"/>
<sequence length="511" mass="54239">MAAVDVLTATATQLSQRLQAGSLTSVDLVQAYLAQIEKHNHAGLGLRALIAVHPPTALGQAADRDRERAQGRVRSPLHGIPIIVKDAVITAQSLGLPTTAGAVAFRDTYGKQNAAVIDLLLDQGLIILGKASMTEFCGLKAFCMTAGWSAINGLTQSAWIEGGFRPDDLFIGRSGPGGSSSGSGVGVSAGFAPLSIGTETAGSICMPANRAGLYSMAATRGTIPVEGVFRLSRDFDRLGGMAKCPEDLALLMQVLNGTRAQPATWADIAVGFVDPLVWNAFQFQKERDEAVEKQILDKYEWARNEIVQRGGRVVYPVELPAMEDLRYEGKSVSHSVAFYEFPGLFQTFCSLLDAPRVTSVPELVEYNEQNAATAMPEPHPDQKDLLDTLHSSLTEETAAAAKVYGHRRAGPEGIDAALEKHQIDLIVGPGDCATCAVAALAGYPTAMLPMSRLEGTGGMGQPQGLMVVGSAGSEGPMLQLMQRWAEVVGPWQGPPLLAKGPSDLEVEHHFG</sequence>
<dbReference type="Gene3D" id="3.90.1300.10">
    <property type="entry name" value="Amidase signature (AS) domain"/>
    <property type="match status" value="1"/>
</dbReference>
<dbReference type="PANTHER" id="PTHR42678">
    <property type="entry name" value="AMIDASE"/>
    <property type="match status" value="1"/>
</dbReference>
<organism evidence="2 3">
    <name type="scientific">Aspergillus carbonarius (strain ITEM 5010)</name>
    <dbReference type="NCBI Taxonomy" id="602072"/>
    <lineage>
        <taxon>Eukaryota</taxon>
        <taxon>Fungi</taxon>
        <taxon>Dikarya</taxon>
        <taxon>Ascomycota</taxon>
        <taxon>Pezizomycotina</taxon>
        <taxon>Eurotiomycetes</taxon>
        <taxon>Eurotiomycetidae</taxon>
        <taxon>Eurotiales</taxon>
        <taxon>Aspergillaceae</taxon>
        <taxon>Aspergillus</taxon>
        <taxon>Aspergillus subgen. Circumdati</taxon>
    </lineage>
</organism>
<dbReference type="OMA" id="SLTEFCG"/>
<gene>
    <name evidence="2" type="ORF">ASPCADRAFT_397722</name>
</gene>
<evidence type="ECO:0000313" key="2">
    <source>
        <dbReference type="EMBL" id="OOF95021.1"/>
    </source>
</evidence>
<name>A0A1R3RKL2_ASPC5</name>
<dbReference type="AlphaFoldDB" id="A0A1R3RKL2"/>
<accession>A0A1R3RKL2</accession>
<protein>
    <recommendedName>
        <fullName evidence="1">Amidase domain-containing protein</fullName>
    </recommendedName>
</protein>
<dbReference type="SUPFAM" id="SSF75304">
    <property type="entry name" value="Amidase signature (AS) enzymes"/>
    <property type="match status" value="1"/>
</dbReference>
<dbReference type="OrthoDB" id="566138at2759"/>
<dbReference type="STRING" id="602072.A0A1R3RKL2"/>
<evidence type="ECO:0000313" key="3">
    <source>
        <dbReference type="Proteomes" id="UP000188318"/>
    </source>
</evidence>
<dbReference type="Pfam" id="PF01425">
    <property type="entry name" value="Amidase"/>
    <property type="match status" value="1"/>
</dbReference>
<reference evidence="3" key="1">
    <citation type="journal article" date="2017" name="Genome Biol.">
        <title>Comparative genomics reveals high biological diversity and specific adaptations in the industrially and medically important fungal genus Aspergillus.</title>
        <authorList>
            <person name="de Vries R.P."/>
            <person name="Riley R."/>
            <person name="Wiebenga A."/>
            <person name="Aguilar-Osorio G."/>
            <person name="Amillis S."/>
            <person name="Uchima C.A."/>
            <person name="Anderluh G."/>
            <person name="Asadollahi M."/>
            <person name="Askin M."/>
            <person name="Barry K."/>
            <person name="Battaglia E."/>
            <person name="Bayram O."/>
            <person name="Benocci T."/>
            <person name="Braus-Stromeyer S.A."/>
            <person name="Caldana C."/>
            <person name="Canovas D."/>
            <person name="Cerqueira G.C."/>
            <person name="Chen F."/>
            <person name="Chen W."/>
            <person name="Choi C."/>
            <person name="Clum A."/>
            <person name="Dos Santos R.A."/>
            <person name="Damasio A.R."/>
            <person name="Diallinas G."/>
            <person name="Emri T."/>
            <person name="Fekete E."/>
            <person name="Flipphi M."/>
            <person name="Freyberg S."/>
            <person name="Gallo A."/>
            <person name="Gournas C."/>
            <person name="Habgood R."/>
            <person name="Hainaut M."/>
            <person name="Harispe M.L."/>
            <person name="Henrissat B."/>
            <person name="Hilden K.S."/>
            <person name="Hope R."/>
            <person name="Hossain A."/>
            <person name="Karabika E."/>
            <person name="Karaffa L."/>
            <person name="Karanyi Z."/>
            <person name="Krasevec N."/>
            <person name="Kuo A."/>
            <person name="Kusch H."/>
            <person name="LaButti K."/>
            <person name="Lagendijk E.L."/>
            <person name="Lapidus A."/>
            <person name="Levasseur A."/>
            <person name="Lindquist E."/>
            <person name="Lipzen A."/>
            <person name="Logrieco A.F."/>
            <person name="MacCabe A."/>
            <person name="Maekelae M.R."/>
            <person name="Malavazi I."/>
            <person name="Melin P."/>
            <person name="Meyer V."/>
            <person name="Mielnichuk N."/>
            <person name="Miskei M."/>
            <person name="Molnar A.P."/>
            <person name="Mule G."/>
            <person name="Ngan C.Y."/>
            <person name="Orejas M."/>
            <person name="Orosz E."/>
            <person name="Ouedraogo J.P."/>
            <person name="Overkamp K.M."/>
            <person name="Park H.-S."/>
            <person name="Perrone G."/>
            <person name="Piumi F."/>
            <person name="Punt P.J."/>
            <person name="Ram A.F."/>
            <person name="Ramon A."/>
            <person name="Rauscher S."/>
            <person name="Record E."/>
            <person name="Riano-Pachon D.M."/>
            <person name="Robert V."/>
            <person name="Roehrig J."/>
            <person name="Ruller R."/>
            <person name="Salamov A."/>
            <person name="Salih N.S."/>
            <person name="Samson R.A."/>
            <person name="Sandor E."/>
            <person name="Sanguinetti M."/>
            <person name="Schuetze T."/>
            <person name="Sepcic K."/>
            <person name="Shelest E."/>
            <person name="Sherlock G."/>
            <person name="Sophianopoulou V."/>
            <person name="Squina F.M."/>
            <person name="Sun H."/>
            <person name="Susca A."/>
            <person name="Todd R.B."/>
            <person name="Tsang A."/>
            <person name="Unkles S.E."/>
            <person name="van de Wiele N."/>
            <person name="van Rossen-Uffink D."/>
            <person name="Oliveira J.V."/>
            <person name="Vesth T.C."/>
            <person name="Visser J."/>
            <person name="Yu J.-H."/>
            <person name="Zhou M."/>
            <person name="Andersen M.R."/>
            <person name="Archer D.B."/>
            <person name="Baker S.E."/>
            <person name="Benoit I."/>
            <person name="Brakhage A.A."/>
            <person name="Braus G.H."/>
            <person name="Fischer R."/>
            <person name="Frisvad J.C."/>
            <person name="Goldman G.H."/>
            <person name="Houbraken J."/>
            <person name="Oakley B."/>
            <person name="Pocsi I."/>
            <person name="Scazzocchio C."/>
            <person name="Seiboth B."/>
            <person name="vanKuyk P.A."/>
            <person name="Wortman J."/>
            <person name="Dyer P.S."/>
            <person name="Grigoriev I.V."/>
        </authorList>
    </citation>
    <scope>NUCLEOTIDE SEQUENCE [LARGE SCALE GENOMIC DNA]</scope>
    <source>
        <strain evidence="3">ITEM 5010</strain>
    </source>
</reference>